<evidence type="ECO:0000313" key="1">
    <source>
        <dbReference type="EMBL" id="GAA4495963.1"/>
    </source>
</evidence>
<dbReference type="SUPFAM" id="SSF53271">
    <property type="entry name" value="PRTase-like"/>
    <property type="match status" value="1"/>
</dbReference>
<gene>
    <name evidence="1" type="ORF">GCM10023191_037290</name>
</gene>
<accession>A0ABP8Q467</accession>
<evidence type="ECO:0000313" key="2">
    <source>
        <dbReference type="Proteomes" id="UP001500503"/>
    </source>
</evidence>
<reference evidence="2" key="1">
    <citation type="journal article" date="2019" name="Int. J. Syst. Evol. Microbiol.">
        <title>The Global Catalogue of Microorganisms (GCM) 10K type strain sequencing project: providing services to taxonomists for standard genome sequencing and annotation.</title>
        <authorList>
            <consortium name="The Broad Institute Genomics Platform"/>
            <consortium name="The Broad Institute Genome Sequencing Center for Infectious Disease"/>
            <person name="Wu L."/>
            <person name="Ma J."/>
        </authorList>
    </citation>
    <scope>NUCLEOTIDE SEQUENCE [LARGE SCALE GENOMIC DNA]</scope>
    <source>
        <strain evidence="2">JCM 17933</strain>
    </source>
</reference>
<protein>
    <submittedName>
        <fullName evidence="1">Uncharacterized protein</fullName>
    </submittedName>
</protein>
<keyword evidence="2" id="KW-1185">Reference proteome</keyword>
<sequence>MSTYCVMPRAYGERRTSAALSVVARRRLAAVTPWRSVGAGRCGSRGPLAAVRALREAGVEVAGVASVADRGASENFTGSGLDYRFVFSLEDLGLG</sequence>
<comment type="caution">
    <text evidence="1">The sequence shown here is derived from an EMBL/GenBank/DDBJ whole genome shotgun (WGS) entry which is preliminary data.</text>
</comment>
<proteinExistence type="predicted"/>
<dbReference type="InterPro" id="IPR029057">
    <property type="entry name" value="PRTase-like"/>
</dbReference>
<dbReference type="Gene3D" id="3.40.50.2020">
    <property type="match status" value="1"/>
</dbReference>
<name>A0ABP8Q467_9ACTN</name>
<organism evidence="1 2">
    <name type="scientific">Actinoallomurus oryzae</name>
    <dbReference type="NCBI Taxonomy" id="502180"/>
    <lineage>
        <taxon>Bacteria</taxon>
        <taxon>Bacillati</taxon>
        <taxon>Actinomycetota</taxon>
        <taxon>Actinomycetes</taxon>
        <taxon>Streptosporangiales</taxon>
        <taxon>Thermomonosporaceae</taxon>
        <taxon>Actinoallomurus</taxon>
    </lineage>
</organism>
<dbReference type="EMBL" id="BAABHF010000021">
    <property type="protein sequence ID" value="GAA4495963.1"/>
    <property type="molecule type" value="Genomic_DNA"/>
</dbReference>
<dbReference type="Proteomes" id="UP001500503">
    <property type="component" value="Unassembled WGS sequence"/>
</dbReference>